<sequence length="107" mass="12150">MKPERKSSGSAGQRTKEGETDSGSAGQRTKEGETDNNVFDLSSIKVAVNDVGTKTKARKSIEKRMKRIAKSFSDETIRYLSEYRRVNEEYEKFVLDLKAQGMTIPYY</sequence>
<dbReference type="AlphaFoldDB" id="D7KP60"/>
<keyword evidence="3" id="KW-1185">Reference proteome</keyword>
<organism evidence="3">
    <name type="scientific">Arabidopsis lyrata subsp. lyrata</name>
    <name type="common">Lyre-leaved rock-cress</name>
    <dbReference type="NCBI Taxonomy" id="81972"/>
    <lineage>
        <taxon>Eukaryota</taxon>
        <taxon>Viridiplantae</taxon>
        <taxon>Streptophyta</taxon>
        <taxon>Embryophyta</taxon>
        <taxon>Tracheophyta</taxon>
        <taxon>Spermatophyta</taxon>
        <taxon>Magnoliopsida</taxon>
        <taxon>eudicotyledons</taxon>
        <taxon>Gunneridae</taxon>
        <taxon>Pentapetalae</taxon>
        <taxon>rosids</taxon>
        <taxon>malvids</taxon>
        <taxon>Brassicales</taxon>
        <taxon>Brassicaceae</taxon>
        <taxon>Camelineae</taxon>
        <taxon>Arabidopsis</taxon>
    </lineage>
</organism>
<evidence type="ECO:0000256" key="1">
    <source>
        <dbReference type="SAM" id="MobiDB-lite"/>
    </source>
</evidence>
<dbReference type="EMBL" id="GL348713">
    <property type="protein sequence ID" value="EFH65605.1"/>
    <property type="molecule type" value="Genomic_DNA"/>
</dbReference>
<reference evidence="3" key="1">
    <citation type="journal article" date="2011" name="Nat. Genet.">
        <title>The Arabidopsis lyrata genome sequence and the basis of rapid genome size change.</title>
        <authorList>
            <person name="Hu T.T."/>
            <person name="Pattyn P."/>
            <person name="Bakker E.G."/>
            <person name="Cao J."/>
            <person name="Cheng J.-F."/>
            <person name="Clark R.M."/>
            <person name="Fahlgren N."/>
            <person name="Fawcett J.A."/>
            <person name="Grimwood J."/>
            <person name="Gundlach H."/>
            <person name="Haberer G."/>
            <person name="Hollister J.D."/>
            <person name="Ossowski S."/>
            <person name="Ottilar R.P."/>
            <person name="Salamov A.A."/>
            <person name="Schneeberger K."/>
            <person name="Spannagl M."/>
            <person name="Wang X."/>
            <person name="Yang L."/>
            <person name="Nasrallah M.E."/>
            <person name="Bergelson J."/>
            <person name="Carrington J.C."/>
            <person name="Gaut B.S."/>
            <person name="Schmutz J."/>
            <person name="Mayer K.F.X."/>
            <person name="Van de Peer Y."/>
            <person name="Grigoriev I.V."/>
            <person name="Nordborg M."/>
            <person name="Weigel D."/>
            <person name="Guo Y.-L."/>
        </authorList>
    </citation>
    <scope>NUCLEOTIDE SEQUENCE [LARGE SCALE GENOMIC DNA]</scope>
    <source>
        <strain evidence="3">cv. MN47</strain>
    </source>
</reference>
<accession>D7KP60</accession>
<evidence type="ECO:0000313" key="2">
    <source>
        <dbReference type="EMBL" id="EFH65605.1"/>
    </source>
</evidence>
<name>D7KP60_ARALL</name>
<feature type="region of interest" description="Disordered" evidence="1">
    <location>
        <begin position="1"/>
        <end position="37"/>
    </location>
</feature>
<dbReference type="Proteomes" id="UP000008694">
    <property type="component" value="Unassembled WGS sequence"/>
</dbReference>
<dbReference type="Gramene" id="scaffold_100045.1">
    <property type="protein sequence ID" value="scaffold_100045.1"/>
    <property type="gene ID" value="scaffold_100045.1"/>
</dbReference>
<gene>
    <name evidence="2" type="ORF">ARALYDRAFT_887251</name>
</gene>
<protein>
    <submittedName>
        <fullName evidence="2">Predicted protein</fullName>
    </submittedName>
</protein>
<evidence type="ECO:0000313" key="3">
    <source>
        <dbReference type="Proteomes" id="UP000008694"/>
    </source>
</evidence>
<proteinExistence type="predicted"/>
<dbReference type="HOGENOM" id="CLU_2213521_0_0_1"/>